<dbReference type="FunFam" id="3.40.50.2020:FF:000025">
    <property type="entry name" value="Uridine monophosphate synthetase"/>
    <property type="match status" value="1"/>
</dbReference>
<dbReference type="GO" id="GO:0044205">
    <property type="term" value="P:'de novo' UMP biosynthetic process"/>
    <property type="evidence" value="ECO:0007669"/>
    <property type="project" value="InterPro"/>
</dbReference>
<evidence type="ECO:0000256" key="7">
    <source>
        <dbReference type="ARBA" id="ARBA00015047"/>
    </source>
</evidence>
<comment type="similarity">
    <text evidence="4">In the C-terminal section; belongs to the OMP decarboxylase family.</text>
</comment>
<dbReference type="NCBIfam" id="TIGR00336">
    <property type="entry name" value="pyrE"/>
    <property type="match status" value="1"/>
</dbReference>
<feature type="binding site" evidence="15">
    <location>
        <position position="365"/>
    </location>
    <ligand>
        <name>substrate</name>
    </ligand>
</feature>
<dbReference type="HAMAP" id="MF_01208">
    <property type="entry name" value="PyrE"/>
    <property type="match status" value="1"/>
</dbReference>
<keyword evidence="11" id="KW-0665">Pyrimidine biosynthesis</keyword>
<dbReference type="CDD" id="cd06223">
    <property type="entry name" value="PRTases_typeI"/>
    <property type="match status" value="1"/>
</dbReference>
<feature type="domain" description="Orotidine 5'-phosphate decarboxylase" evidence="16">
    <location>
        <begin position="244"/>
        <end position="457"/>
    </location>
</feature>
<evidence type="ECO:0000256" key="6">
    <source>
        <dbReference type="ARBA" id="ARBA00012321"/>
    </source>
</evidence>
<dbReference type="CDD" id="cd04725">
    <property type="entry name" value="OMP_decarboxylase_like"/>
    <property type="match status" value="1"/>
</dbReference>
<keyword evidence="9" id="KW-0808">Transferase</keyword>
<accession>A0AAJ7BXC6</accession>
<evidence type="ECO:0000313" key="18">
    <source>
        <dbReference type="RefSeq" id="XP_015596700.1"/>
    </source>
</evidence>
<dbReference type="NCBIfam" id="TIGR01740">
    <property type="entry name" value="pyrF"/>
    <property type="match status" value="1"/>
</dbReference>
<dbReference type="SMART" id="SM00934">
    <property type="entry name" value="OMPdecase"/>
    <property type="match status" value="1"/>
</dbReference>
<evidence type="ECO:0000256" key="12">
    <source>
        <dbReference type="ARBA" id="ARBA00023239"/>
    </source>
</evidence>
<feature type="binding site" evidence="15">
    <location>
        <position position="441"/>
    </location>
    <ligand>
        <name>substrate</name>
    </ligand>
</feature>
<protein>
    <recommendedName>
        <fullName evidence="7">Uridine 5'-monophosphate synthase</fullName>
        <ecNumber evidence="5">2.4.2.10</ecNumber>
        <ecNumber evidence="6">4.1.1.23</ecNumber>
    </recommendedName>
</protein>
<comment type="pathway">
    <text evidence="2">Pyrimidine metabolism; UMP biosynthesis via de novo pathway; UMP from orotate: step 1/2.</text>
</comment>
<evidence type="ECO:0000259" key="16">
    <source>
        <dbReference type="SMART" id="SM00934"/>
    </source>
</evidence>
<dbReference type="AlphaFoldDB" id="A0AAJ7BXC6"/>
<dbReference type="Pfam" id="PF00215">
    <property type="entry name" value="OMPdecase"/>
    <property type="match status" value="1"/>
</dbReference>
<dbReference type="FunFam" id="3.20.20.70:FF:000114">
    <property type="entry name" value="Decarboxylase,orotidine phosphate"/>
    <property type="match status" value="1"/>
</dbReference>
<proteinExistence type="inferred from homology"/>
<keyword evidence="13" id="KW-0511">Multifunctional enzyme</keyword>
<evidence type="ECO:0000256" key="9">
    <source>
        <dbReference type="ARBA" id="ARBA00022679"/>
    </source>
</evidence>
<keyword evidence="12" id="KW-0456">Lyase</keyword>
<reference evidence="18" key="1">
    <citation type="submission" date="2025-08" db="UniProtKB">
        <authorList>
            <consortium name="RefSeq"/>
        </authorList>
    </citation>
    <scope>IDENTIFICATION</scope>
</reference>
<dbReference type="SUPFAM" id="SSF51366">
    <property type="entry name" value="Ribulose-phoshate binding barrel"/>
    <property type="match status" value="1"/>
</dbReference>
<dbReference type="InterPro" id="IPR004467">
    <property type="entry name" value="Or_phspho_trans_dom"/>
</dbReference>
<dbReference type="EC" id="2.4.2.10" evidence="5"/>
<dbReference type="InterPro" id="IPR023031">
    <property type="entry name" value="OPRT"/>
</dbReference>
<dbReference type="Gene3D" id="3.40.50.2020">
    <property type="match status" value="1"/>
</dbReference>
<dbReference type="EC" id="4.1.1.23" evidence="6"/>
<dbReference type="InterPro" id="IPR000836">
    <property type="entry name" value="PRTase_dom"/>
</dbReference>
<dbReference type="Gene3D" id="3.20.20.70">
    <property type="entry name" value="Aldolase class I"/>
    <property type="match status" value="1"/>
</dbReference>
<dbReference type="InterPro" id="IPR018089">
    <property type="entry name" value="OMPdecase_AS"/>
</dbReference>
<keyword evidence="8" id="KW-0328">Glycosyltransferase</keyword>
<feature type="binding site" evidence="15">
    <location>
        <position position="272"/>
    </location>
    <ligand>
        <name>substrate</name>
    </ligand>
</feature>
<keyword evidence="10" id="KW-0210">Decarboxylase</keyword>
<dbReference type="GO" id="GO:0004590">
    <property type="term" value="F:orotidine-5'-phosphate decarboxylase activity"/>
    <property type="evidence" value="ECO:0007669"/>
    <property type="project" value="UniProtKB-EC"/>
</dbReference>
<dbReference type="GO" id="GO:0006207">
    <property type="term" value="P:'de novo' pyrimidine nucleobase biosynthetic process"/>
    <property type="evidence" value="ECO:0007669"/>
    <property type="project" value="InterPro"/>
</dbReference>
<evidence type="ECO:0000256" key="15">
    <source>
        <dbReference type="PIRSR" id="PIRSR614732-2"/>
    </source>
</evidence>
<evidence type="ECO:0000256" key="5">
    <source>
        <dbReference type="ARBA" id="ARBA00011971"/>
    </source>
</evidence>
<evidence type="ECO:0000313" key="17">
    <source>
        <dbReference type="Proteomes" id="UP000694920"/>
    </source>
</evidence>
<feature type="active site" description="For OMPdecase activity" evidence="14">
    <location>
        <position position="303"/>
    </location>
</feature>
<feature type="binding site" evidence="15">
    <location>
        <position position="250"/>
    </location>
    <ligand>
        <name>substrate</name>
    </ligand>
</feature>
<keyword evidence="17" id="KW-1185">Reference proteome</keyword>
<dbReference type="InterPro" id="IPR014732">
    <property type="entry name" value="OMPdecase"/>
</dbReference>
<evidence type="ECO:0000256" key="1">
    <source>
        <dbReference type="ARBA" id="ARBA00004861"/>
    </source>
</evidence>
<evidence type="ECO:0000256" key="4">
    <source>
        <dbReference type="ARBA" id="ARBA00009769"/>
    </source>
</evidence>
<organism evidence="17 18">
    <name type="scientific">Cephus cinctus</name>
    <name type="common">Wheat stem sawfly</name>
    <dbReference type="NCBI Taxonomy" id="211228"/>
    <lineage>
        <taxon>Eukaryota</taxon>
        <taxon>Metazoa</taxon>
        <taxon>Ecdysozoa</taxon>
        <taxon>Arthropoda</taxon>
        <taxon>Hexapoda</taxon>
        <taxon>Insecta</taxon>
        <taxon>Pterygota</taxon>
        <taxon>Neoptera</taxon>
        <taxon>Endopterygota</taxon>
        <taxon>Hymenoptera</taxon>
        <taxon>Cephoidea</taxon>
        <taxon>Cephidae</taxon>
        <taxon>Cephus</taxon>
    </lineage>
</organism>
<dbReference type="PROSITE" id="PS00156">
    <property type="entry name" value="OMPDECASE"/>
    <property type="match status" value="1"/>
</dbReference>
<sequence length="471" mass="52174">MDGELKKLAEALFDIEALKFGNFVTKVGLPTPVYFDLRVIISHPKIMQKLSKILWSLSNESSEFNQICGVPYTALPIATIISMESNIPMLIRRKEAKSYGTKKLIEGKFKSGENCVIIEDVVTSGSSILETANDLRTEGLKVTQAFVIIDREQGGRSLLKSNGIKMKSLFTLMQLMQLLFELGKVSSEAVQNVSEYIKNCHSPIKELQENCQDRLKMNFSSRAKATNNPVASRLFQLMDAKKSTLCLAVDLTKTDCIIELAELLGPHIVILKIHIDIVQDFSEEFIKRLRDSAEKHNFLIMEDRKFGDIGHTVSLQYRKGVYKIAEWADIVTAHPVAGPGTVSGLVEGLDGISEPRGIFLVTEMSSRGALTTSNYVKSSISIAKSSNLIIGLVCQSNAFNDPALIQLTPGVKLVEKSDDLGQQYNSPEFVVQTGADIAVVGRGITESSNKLLTALQYKEKLWMAYQKRISD</sequence>
<dbReference type="InterPro" id="IPR011060">
    <property type="entry name" value="RibuloseP-bd_barrel"/>
</dbReference>
<evidence type="ECO:0000256" key="2">
    <source>
        <dbReference type="ARBA" id="ARBA00004889"/>
    </source>
</evidence>
<evidence type="ECO:0000256" key="13">
    <source>
        <dbReference type="ARBA" id="ARBA00023268"/>
    </source>
</evidence>
<comment type="similarity">
    <text evidence="3">In the N-terminal section; belongs to the purine/pyrimidine phosphoribosyltransferase family.</text>
</comment>
<dbReference type="InterPro" id="IPR013785">
    <property type="entry name" value="Aldolase_TIM"/>
</dbReference>
<evidence type="ECO:0000256" key="3">
    <source>
        <dbReference type="ARBA" id="ARBA00006221"/>
    </source>
</evidence>
<evidence type="ECO:0000256" key="14">
    <source>
        <dbReference type="PIRSR" id="PIRSR614732-1"/>
    </source>
</evidence>
<feature type="active site" description="For OMPdecase activity" evidence="14">
    <location>
        <position position="305"/>
    </location>
</feature>
<evidence type="ECO:0000256" key="10">
    <source>
        <dbReference type="ARBA" id="ARBA00022793"/>
    </source>
</evidence>
<dbReference type="Proteomes" id="UP000694920">
    <property type="component" value="Unplaced"/>
</dbReference>
<dbReference type="InterPro" id="IPR029057">
    <property type="entry name" value="PRTase-like"/>
</dbReference>
<gene>
    <name evidence="18" type="primary">LOC107268437</name>
</gene>
<feature type="binding site" evidence="15">
    <location>
        <position position="422"/>
    </location>
    <ligand>
        <name>substrate</name>
    </ligand>
</feature>
<dbReference type="SUPFAM" id="SSF53271">
    <property type="entry name" value="PRTase-like"/>
    <property type="match status" value="1"/>
</dbReference>
<dbReference type="KEGG" id="ccin:107268437"/>
<comment type="pathway">
    <text evidence="1">Pyrimidine metabolism; UMP biosynthesis via de novo pathway; UMP from orotate: step 2/2.</text>
</comment>
<dbReference type="PANTHER" id="PTHR19278:SF9">
    <property type="entry name" value="URIDINE 5'-MONOPHOSPHATE SYNTHASE"/>
    <property type="match status" value="1"/>
</dbReference>
<name>A0AAJ7BXC6_CEPCN</name>
<feature type="active site" description="For OMPdecase activity" evidence="14">
    <location>
        <position position="308"/>
    </location>
</feature>
<evidence type="ECO:0000256" key="8">
    <source>
        <dbReference type="ARBA" id="ARBA00022676"/>
    </source>
</evidence>
<dbReference type="RefSeq" id="XP_015596700.1">
    <property type="nucleotide sequence ID" value="XM_015741214.2"/>
</dbReference>
<feature type="binding site" evidence="15">
    <location>
        <position position="442"/>
    </location>
    <ligand>
        <name>substrate</name>
    </ligand>
</feature>
<dbReference type="PANTHER" id="PTHR19278">
    <property type="entry name" value="OROTATE PHOSPHORIBOSYLTRANSFERASE"/>
    <property type="match status" value="1"/>
</dbReference>
<dbReference type="GO" id="GO:0004588">
    <property type="term" value="F:orotate phosphoribosyltransferase activity"/>
    <property type="evidence" value="ECO:0007669"/>
    <property type="project" value="UniProtKB-EC"/>
</dbReference>
<dbReference type="Pfam" id="PF00156">
    <property type="entry name" value="Pribosyltran"/>
    <property type="match status" value="1"/>
</dbReference>
<dbReference type="GeneID" id="107268437"/>
<dbReference type="CTD" id="42493"/>
<evidence type="ECO:0000256" key="11">
    <source>
        <dbReference type="ARBA" id="ARBA00022975"/>
    </source>
</evidence>
<dbReference type="InterPro" id="IPR001754">
    <property type="entry name" value="OMPdeCOase_dom"/>
</dbReference>